<reference evidence="1 2" key="1">
    <citation type="submission" date="2024-04" db="EMBL/GenBank/DDBJ databases">
        <title>Tritrichomonas musculus Genome.</title>
        <authorList>
            <person name="Alves-Ferreira E."/>
            <person name="Grigg M."/>
            <person name="Lorenzi H."/>
            <person name="Galac M."/>
        </authorList>
    </citation>
    <scope>NUCLEOTIDE SEQUENCE [LARGE SCALE GENOMIC DNA]</scope>
    <source>
        <strain evidence="1 2">EAF2021</strain>
    </source>
</reference>
<evidence type="ECO:0000313" key="1">
    <source>
        <dbReference type="EMBL" id="KAK8894405.1"/>
    </source>
</evidence>
<protein>
    <submittedName>
        <fullName evidence="1">Uncharacterized protein</fullName>
    </submittedName>
</protein>
<keyword evidence="2" id="KW-1185">Reference proteome</keyword>
<name>A0ABR2KTG3_9EUKA</name>
<dbReference type="Proteomes" id="UP001470230">
    <property type="component" value="Unassembled WGS sequence"/>
</dbReference>
<gene>
    <name evidence="1" type="ORF">M9Y10_022840</name>
</gene>
<dbReference type="EMBL" id="JAPFFF010000003">
    <property type="protein sequence ID" value="KAK8894405.1"/>
    <property type="molecule type" value="Genomic_DNA"/>
</dbReference>
<proteinExistence type="predicted"/>
<organism evidence="1 2">
    <name type="scientific">Tritrichomonas musculus</name>
    <dbReference type="NCBI Taxonomy" id="1915356"/>
    <lineage>
        <taxon>Eukaryota</taxon>
        <taxon>Metamonada</taxon>
        <taxon>Parabasalia</taxon>
        <taxon>Tritrichomonadida</taxon>
        <taxon>Tritrichomonadidae</taxon>
        <taxon>Tritrichomonas</taxon>
    </lineage>
</organism>
<comment type="caution">
    <text evidence="1">The sequence shown here is derived from an EMBL/GenBank/DDBJ whole genome shotgun (WGS) entry which is preliminary data.</text>
</comment>
<evidence type="ECO:0000313" key="2">
    <source>
        <dbReference type="Proteomes" id="UP001470230"/>
    </source>
</evidence>
<accession>A0ABR2KTG3</accession>
<sequence length="123" mass="14476">MCDLVDLLDFYNNAINDCIYHNFLIDSLNAKLSKEFFVLYNDIYKVISKSAGKKELLKSVPFLRNIESFAILTKRIIFAASTLDQKILDLYKHKIVDFYRKINYPIDLDNFVYDYDDADIPEN</sequence>